<organism evidence="1 2">
    <name type="scientific">Smallanthus sonchifolius</name>
    <dbReference type="NCBI Taxonomy" id="185202"/>
    <lineage>
        <taxon>Eukaryota</taxon>
        <taxon>Viridiplantae</taxon>
        <taxon>Streptophyta</taxon>
        <taxon>Embryophyta</taxon>
        <taxon>Tracheophyta</taxon>
        <taxon>Spermatophyta</taxon>
        <taxon>Magnoliopsida</taxon>
        <taxon>eudicotyledons</taxon>
        <taxon>Gunneridae</taxon>
        <taxon>Pentapetalae</taxon>
        <taxon>asterids</taxon>
        <taxon>campanulids</taxon>
        <taxon>Asterales</taxon>
        <taxon>Asteraceae</taxon>
        <taxon>Asteroideae</taxon>
        <taxon>Heliantheae alliance</taxon>
        <taxon>Millerieae</taxon>
        <taxon>Smallanthus</taxon>
    </lineage>
</organism>
<dbReference type="EMBL" id="CM042036">
    <property type="protein sequence ID" value="KAI3743961.1"/>
    <property type="molecule type" value="Genomic_DNA"/>
</dbReference>
<name>A0ACB9DBX2_9ASTR</name>
<accession>A0ACB9DBX2</accession>
<evidence type="ECO:0000313" key="1">
    <source>
        <dbReference type="EMBL" id="KAI3743961.1"/>
    </source>
</evidence>
<reference evidence="2" key="1">
    <citation type="journal article" date="2022" name="Mol. Ecol. Resour.">
        <title>The genomes of chicory, endive, great burdock and yacon provide insights into Asteraceae palaeo-polyploidization history and plant inulin production.</title>
        <authorList>
            <person name="Fan W."/>
            <person name="Wang S."/>
            <person name="Wang H."/>
            <person name="Wang A."/>
            <person name="Jiang F."/>
            <person name="Liu H."/>
            <person name="Zhao H."/>
            <person name="Xu D."/>
            <person name="Zhang Y."/>
        </authorList>
    </citation>
    <scope>NUCLEOTIDE SEQUENCE [LARGE SCALE GENOMIC DNA]</scope>
    <source>
        <strain evidence="2">cv. Yunnan</strain>
    </source>
</reference>
<evidence type="ECO:0000313" key="2">
    <source>
        <dbReference type="Proteomes" id="UP001056120"/>
    </source>
</evidence>
<protein>
    <submittedName>
        <fullName evidence="1">Uncharacterized protein</fullName>
    </submittedName>
</protein>
<sequence length="293" mass="33007">MDNHPFTKENSTDLEKTIEQEERQICKTEFTATVLENRYEELNQRLDGVAATMKELKERMKLLPASSKIKKSPNGYGGELEAEDCHVDITNKACFDTRIVSSSSQSPTVIDKNVPEDMKNSLDYENGGHVLSVDIKTECCKLKPMDVWEPGTSNMLQYLVFLQSLFNRKPKLNDIMYNLSVSRDKLIGPVYTELDALIYNESTYISSLKTIVSIIKKPPNKFEDFMVGHFHNRAVDIVKAYEAYAQGVQVGCLVKGALDEGNKGIFSITFKDDLDSCIKPLVTALNTIRAKVD</sequence>
<comment type="caution">
    <text evidence="1">The sequence shown here is derived from an EMBL/GenBank/DDBJ whole genome shotgun (WGS) entry which is preliminary data.</text>
</comment>
<reference evidence="1 2" key="2">
    <citation type="journal article" date="2022" name="Mol. Ecol. Resour.">
        <title>The genomes of chicory, endive, great burdock and yacon provide insights into Asteraceae paleo-polyploidization history and plant inulin production.</title>
        <authorList>
            <person name="Fan W."/>
            <person name="Wang S."/>
            <person name="Wang H."/>
            <person name="Wang A."/>
            <person name="Jiang F."/>
            <person name="Liu H."/>
            <person name="Zhao H."/>
            <person name="Xu D."/>
            <person name="Zhang Y."/>
        </authorList>
    </citation>
    <scope>NUCLEOTIDE SEQUENCE [LARGE SCALE GENOMIC DNA]</scope>
    <source>
        <strain evidence="2">cv. Yunnan</strain>
        <tissue evidence="1">Leaves</tissue>
    </source>
</reference>
<gene>
    <name evidence="1" type="ORF">L1987_57033</name>
</gene>
<keyword evidence="2" id="KW-1185">Reference proteome</keyword>
<proteinExistence type="predicted"/>
<dbReference type="Proteomes" id="UP001056120">
    <property type="component" value="Linkage Group LG19"/>
</dbReference>